<protein>
    <submittedName>
        <fullName evidence="2">Acyl-CoA dehydrogenase family, member 10</fullName>
    </submittedName>
</protein>
<sequence length="254" mass="28082">MADTEWTKDGKLKYEAVIFDMGGVFLPDPFQKFKDFEERMDLPPGSVSKVILEGWVEGPWGKIMVGEMAIPEFSNILCGHLSRNTGKLINPDTWTNFMATYDNAKPYPEMITAIKCVRVHGLKTALLTNNCFVDEGKSETLMPLDRCLFDVVTESCVVGCRKPDPAAYTVCLQSLNVAPHKVVFLDDQTKNVKAAQALGITAIQVRNCTQALSELSEVLGVPLDRLDPGMIPISPRTSFDMGVWETGLFAKSVN</sequence>
<dbReference type="Gene3D" id="1.10.150.240">
    <property type="entry name" value="Putative phosphatase, domain 2"/>
    <property type="match status" value="1"/>
</dbReference>
<dbReference type="SFLD" id="SFLDS00003">
    <property type="entry name" value="Haloacid_Dehalogenase"/>
    <property type="match status" value="1"/>
</dbReference>
<dbReference type="EMBL" id="BLXT01006832">
    <property type="protein sequence ID" value="GFO33772.1"/>
    <property type="molecule type" value="Genomic_DNA"/>
</dbReference>
<dbReference type="AlphaFoldDB" id="A0AAV4CPH2"/>
<dbReference type="InterPro" id="IPR023214">
    <property type="entry name" value="HAD_sf"/>
</dbReference>
<dbReference type="PANTHER" id="PTHR47829:SF3">
    <property type="entry name" value="AMINOGLYCOSIDE PHOSPHOTRANSFERASE DOMAIN-CONTAINING PROTEIN"/>
    <property type="match status" value="1"/>
</dbReference>
<keyword evidence="1" id="KW-0007">Acetylation</keyword>
<dbReference type="NCBIfam" id="TIGR01509">
    <property type="entry name" value="HAD-SF-IA-v3"/>
    <property type="match status" value="1"/>
</dbReference>
<evidence type="ECO:0000313" key="2">
    <source>
        <dbReference type="EMBL" id="GFO33772.1"/>
    </source>
</evidence>
<name>A0AAV4CPH2_9GAST</name>
<keyword evidence="3" id="KW-1185">Reference proteome</keyword>
<dbReference type="Proteomes" id="UP000735302">
    <property type="component" value="Unassembled WGS sequence"/>
</dbReference>
<reference evidence="2 3" key="1">
    <citation type="journal article" date="2021" name="Elife">
        <title>Chloroplast acquisition without the gene transfer in kleptoplastic sea slugs, Plakobranchus ocellatus.</title>
        <authorList>
            <person name="Maeda T."/>
            <person name="Takahashi S."/>
            <person name="Yoshida T."/>
            <person name="Shimamura S."/>
            <person name="Takaki Y."/>
            <person name="Nagai Y."/>
            <person name="Toyoda A."/>
            <person name="Suzuki Y."/>
            <person name="Arimoto A."/>
            <person name="Ishii H."/>
            <person name="Satoh N."/>
            <person name="Nishiyama T."/>
            <person name="Hasebe M."/>
            <person name="Maruyama T."/>
            <person name="Minagawa J."/>
            <person name="Obokata J."/>
            <person name="Shigenobu S."/>
        </authorList>
    </citation>
    <scope>NUCLEOTIDE SEQUENCE [LARGE SCALE GENOMIC DNA]</scope>
</reference>
<accession>A0AAV4CPH2</accession>
<dbReference type="Pfam" id="PF00702">
    <property type="entry name" value="Hydrolase"/>
    <property type="match status" value="1"/>
</dbReference>
<dbReference type="SUPFAM" id="SSF56784">
    <property type="entry name" value="HAD-like"/>
    <property type="match status" value="1"/>
</dbReference>
<dbReference type="InterPro" id="IPR036412">
    <property type="entry name" value="HAD-like_sf"/>
</dbReference>
<dbReference type="SFLD" id="SFLDG01129">
    <property type="entry name" value="C1.5:_HAD__Beta-PGM__Phosphata"/>
    <property type="match status" value="1"/>
</dbReference>
<dbReference type="InterPro" id="IPR052898">
    <property type="entry name" value="ACAD10-like"/>
</dbReference>
<gene>
    <name evidence="2" type="ORF">PoB_006027700</name>
</gene>
<dbReference type="PANTHER" id="PTHR47829">
    <property type="entry name" value="HYDROLASE, PUTATIVE (AFU_ORTHOLOGUE AFUA_1G12880)-RELATED"/>
    <property type="match status" value="1"/>
</dbReference>
<dbReference type="InterPro" id="IPR006439">
    <property type="entry name" value="HAD-SF_hydro_IA"/>
</dbReference>
<dbReference type="InterPro" id="IPR023198">
    <property type="entry name" value="PGP-like_dom2"/>
</dbReference>
<evidence type="ECO:0000256" key="1">
    <source>
        <dbReference type="ARBA" id="ARBA00022990"/>
    </source>
</evidence>
<organism evidence="2 3">
    <name type="scientific">Plakobranchus ocellatus</name>
    <dbReference type="NCBI Taxonomy" id="259542"/>
    <lineage>
        <taxon>Eukaryota</taxon>
        <taxon>Metazoa</taxon>
        <taxon>Spiralia</taxon>
        <taxon>Lophotrochozoa</taxon>
        <taxon>Mollusca</taxon>
        <taxon>Gastropoda</taxon>
        <taxon>Heterobranchia</taxon>
        <taxon>Euthyneura</taxon>
        <taxon>Panpulmonata</taxon>
        <taxon>Sacoglossa</taxon>
        <taxon>Placobranchoidea</taxon>
        <taxon>Plakobranchidae</taxon>
        <taxon>Plakobranchus</taxon>
    </lineage>
</organism>
<dbReference type="NCBIfam" id="TIGR02247">
    <property type="entry name" value="HAD-1A3-hyp"/>
    <property type="match status" value="1"/>
</dbReference>
<dbReference type="Gene3D" id="3.40.50.1000">
    <property type="entry name" value="HAD superfamily/HAD-like"/>
    <property type="match status" value="1"/>
</dbReference>
<evidence type="ECO:0000313" key="3">
    <source>
        <dbReference type="Proteomes" id="UP000735302"/>
    </source>
</evidence>
<comment type="caution">
    <text evidence="2">The sequence shown here is derived from an EMBL/GenBank/DDBJ whole genome shotgun (WGS) entry which is preliminary data.</text>
</comment>
<dbReference type="CDD" id="cd02603">
    <property type="entry name" value="HAD_sEH-N_like"/>
    <property type="match status" value="1"/>
</dbReference>
<dbReference type="InterPro" id="IPR011945">
    <property type="entry name" value="HAD-SF_ppase_IA/epoxid_hydro_N"/>
</dbReference>
<proteinExistence type="predicted"/>